<dbReference type="AlphaFoldDB" id="I8T2N1"/>
<proteinExistence type="predicted"/>
<sequence>MGSRHRYGLLVGSPGPTRSRAARLGRMGVIWMRVFTAGHSTR</sequence>
<evidence type="ECO:0000313" key="2">
    <source>
        <dbReference type="Proteomes" id="UP000003704"/>
    </source>
</evidence>
<accession>I8T2N1</accession>
<gene>
    <name evidence="1" type="ORF">WQQ_43630</name>
</gene>
<keyword evidence="2" id="KW-1185">Reference proteome</keyword>
<dbReference type="Proteomes" id="UP000003704">
    <property type="component" value="Unassembled WGS sequence"/>
</dbReference>
<organism evidence="1 2">
    <name type="scientific">Hydrocarboniphaga effusa AP103</name>
    <dbReference type="NCBI Taxonomy" id="1172194"/>
    <lineage>
        <taxon>Bacteria</taxon>
        <taxon>Pseudomonadati</taxon>
        <taxon>Pseudomonadota</taxon>
        <taxon>Gammaproteobacteria</taxon>
        <taxon>Nevskiales</taxon>
        <taxon>Nevskiaceae</taxon>
        <taxon>Hydrocarboniphaga</taxon>
    </lineage>
</organism>
<evidence type="ECO:0000313" key="1">
    <source>
        <dbReference type="EMBL" id="EIT67928.1"/>
    </source>
</evidence>
<name>I8T2N1_9GAMM</name>
<dbReference type="EMBL" id="AKGD01000004">
    <property type="protein sequence ID" value="EIT67928.1"/>
    <property type="molecule type" value="Genomic_DNA"/>
</dbReference>
<comment type="caution">
    <text evidence="1">The sequence shown here is derived from an EMBL/GenBank/DDBJ whole genome shotgun (WGS) entry which is preliminary data.</text>
</comment>
<protein>
    <submittedName>
        <fullName evidence="1">Uncharacterized protein</fullName>
    </submittedName>
</protein>
<reference evidence="1 2" key="1">
    <citation type="journal article" date="2012" name="J. Bacteriol.">
        <title>Genome Sequence of n-Alkane-Degrading Hydrocarboniphaga effusa Strain AP103T (ATCC BAA-332T).</title>
        <authorList>
            <person name="Chang H.K."/>
            <person name="Zylstra G.J."/>
            <person name="Chae J.C."/>
        </authorList>
    </citation>
    <scope>NUCLEOTIDE SEQUENCE [LARGE SCALE GENOMIC DNA]</scope>
    <source>
        <strain evidence="1 2">AP103</strain>
    </source>
</reference>